<evidence type="ECO:0000313" key="2">
    <source>
        <dbReference type="EMBL" id="TGZ70610.1"/>
    </source>
</evidence>
<proteinExistence type="predicted"/>
<dbReference type="EMBL" id="SJOL01010047">
    <property type="protein sequence ID" value="TGZ52333.1"/>
    <property type="molecule type" value="Genomic_DNA"/>
</dbReference>
<protein>
    <submittedName>
        <fullName evidence="1">Uncharacterized protein</fullName>
    </submittedName>
</protein>
<evidence type="ECO:0000313" key="3">
    <source>
        <dbReference type="Proteomes" id="UP000308267"/>
    </source>
</evidence>
<dbReference type="AlphaFoldDB" id="A0A4S2KR01"/>
<gene>
    <name evidence="2" type="ORF">CRM22_003104</name>
    <name evidence="1" type="ORF">CRM22_010652</name>
</gene>
<accession>A0A4S2KR01</accession>
<keyword evidence="3" id="KW-1185">Reference proteome</keyword>
<dbReference type="Proteomes" id="UP000308267">
    <property type="component" value="Unassembled WGS sequence"/>
</dbReference>
<organism evidence="1 3">
    <name type="scientific">Opisthorchis felineus</name>
    <dbReference type="NCBI Taxonomy" id="147828"/>
    <lineage>
        <taxon>Eukaryota</taxon>
        <taxon>Metazoa</taxon>
        <taxon>Spiralia</taxon>
        <taxon>Lophotrochozoa</taxon>
        <taxon>Platyhelminthes</taxon>
        <taxon>Trematoda</taxon>
        <taxon>Digenea</taxon>
        <taxon>Opisthorchiida</taxon>
        <taxon>Opisthorchiata</taxon>
        <taxon>Opisthorchiidae</taxon>
        <taxon>Opisthorchis</taxon>
    </lineage>
</organism>
<comment type="caution">
    <text evidence="1">The sequence shown here is derived from an EMBL/GenBank/DDBJ whole genome shotgun (WGS) entry which is preliminary data.</text>
</comment>
<dbReference type="EMBL" id="SJOL01005265">
    <property type="protein sequence ID" value="TGZ70610.1"/>
    <property type="molecule type" value="Genomic_DNA"/>
</dbReference>
<sequence>MMELITKLILRTVDGINVERKPSVIEMIVSIISVIRRRLELCPDATLLAFPCYPTPPTFKVPFHRFYADKLGVVVFAIAQFPISPSKKRVTMMTQIGICIRMYFP</sequence>
<evidence type="ECO:0000313" key="1">
    <source>
        <dbReference type="EMBL" id="TGZ52333.1"/>
    </source>
</evidence>
<name>A0A4S2KR01_OPIFE</name>
<reference evidence="1 3" key="1">
    <citation type="journal article" date="2019" name="BMC Genomics">
        <title>New insights from Opisthorchis felineus genome: update on genomics of the epidemiologically important liver flukes.</title>
        <authorList>
            <person name="Ershov N.I."/>
            <person name="Mordvinov V.A."/>
            <person name="Prokhortchouk E.B."/>
            <person name="Pakharukova M.Y."/>
            <person name="Gunbin K.V."/>
            <person name="Ustyantsev K."/>
            <person name="Genaev M.A."/>
            <person name="Blinov A.G."/>
            <person name="Mazur A."/>
            <person name="Boulygina E."/>
            <person name="Tsygankova S."/>
            <person name="Khrameeva E."/>
            <person name="Chekanov N."/>
            <person name="Fan G."/>
            <person name="Xiao A."/>
            <person name="Zhang H."/>
            <person name="Xu X."/>
            <person name="Yang H."/>
            <person name="Solovyev V."/>
            <person name="Lee S.M."/>
            <person name="Liu X."/>
            <person name="Afonnikov D.A."/>
            <person name="Skryabin K.G."/>
        </authorList>
    </citation>
    <scope>NUCLEOTIDE SEQUENCE [LARGE SCALE GENOMIC DNA]</scope>
    <source>
        <strain evidence="1">AK-0245</strain>
        <tissue evidence="1">Whole organism</tissue>
    </source>
</reference>